<evidence type="ECO:0000313" key="3">
    <source>
        <dbReference type="Proteomes" id="UP000181942"/>
    </source>
</evidence>
<accession>A0A1I2UXG5</accession>
<gene>
    <name evidence="2" type="ORF">SAMN02787118_129100</name>
</gene>
<feature type="transmembrane region" description="Helical" evidence="1">
    <location>
        <begin position="12"/>
        <end position="37"/>
    </location>
</feature>
<keyword evidence="1" id="KW-1133">Transmembrane helix</keyword>
<dbReference type="RefSeq" id="WP_256259364.1">
    <property type="nucleotide sequence ID" value="NZ_FONR01000029.1"/>
</dbReference>
<reference evidence="2 3" key="1">
    <citation type="submission" date="2016-10" db="EMBL/GenBank/DDBJ databases">
        <authorList>
            <person name="de Groot N.N."/>
        </authorList>
    </citation>
    <scope>NUCLEOTIDE SEQUENCE [LARGE SCALE GENOMIC DNA]</scope>
    <source>
        <strain evidence="2 3">OK461</strain>
    </source>
</reference>
<keyword evidence="1" id="KW-0472">Membrane</keyword>
<keyword evidence="1" id="KW-0812">Transmembrane</keyword>
<evidence type="ECO:0000313" key="2">
    <source>
        <dbReference type="EMBL" id="SFG81633.1"/>
    </source>
</evidence>
<organism evidence="2 3">
    <name type="scientific">Streptomyces mirabilis</name>
    <dbReference type="NCBI Taxonomy" id="68239"/>
    <lineage>
        <taxon>Bacteria</taxon>
        <taxon>Bacillati</taxon>
        <taxon>Actinomycetota</taxon>
        <taxon>Actinomycetes</taxon>
        <taxon>Kitasatosporales</taxon>
        <taxon>Streptomycetaceae</taxon>
        <taxon>Streptomyces</taxon>
    </lineage>
</organism>
<evidence type="ECO:0000256" key="1">
    <source>
        <dbReference type="SAM" id="Phobius"/>
    </source>
</evidence>
<sequence>MSLSQPGKRPVWPFVLPGSVLGLAVLAAVGTWVYGIYSMSDPVPPALGARVEGKTIVVKFPVCPTDVIHRVEVTDFHDDKSANPHVLWWASNPTTPSAKSGIVKLWSGDGFERHAPQPAPTSIPRDLVVGYLDPSGEGLDGVFTLHTVSAAKLKPGQYWTLDGSRTAAQIDAQLNCHDSN</sequence>
<protein>
    <submittedName>
        <fullName evidence="2">Uncharacterized protein</fullName>
    </submittedName>
</protein>
<proteinExistence type="predicted"/>
<dbReference type="AlphaFoldDB" id="A0A1I2UXG5"/>
<dbReference type="EMBL" id="FONR01000029">
    <property type="protein sequence ID" value="SFG81633.1"/>
    <property type="molecule type" value="Genomic_DNA"/>
</dbReference>
<name>A0A1I2UXG5_9ACTN</name>
<dbReference type="Proteomes" id="UP000181942">
    <property type="component" value="Unassembled WGS sequence"/>
</dbReference>